<name>A0AAD5KDB2_9FUNG</name>
<dbReference type="Proteomes" id="UP001209540">
    <property type="component" value="Unassembled WGS sequence"/>
</dbReference>
<feature type="transmembrane region" description="Helical" evidence="6">
    <location>
        <begin position="244"/>
        <end position="264"/>
    </location>
</feature>
<sequence>MRPYYTTVILTFFLIVTIIVPQHITTNVVASPIGSIVVDKRGVQDLHNTSPTPTTTSSSSPCQQNNDNEKRDLFIRDDIHDNHNNSGGGNNNNNGGGDECPTATATETATATSTSDDYSDAPEDIYGEDWVTPQMGVAGAILIILGIYLMVFGFRCFRPTLAVAGFLTFGLITWVGMTNSQNANGYTNDAITMIAVPAGLGILGAILYSFFWNISIYLVGGMGGLAFGLFILCWREDLVITQNVARACFLVAISLFFAGVVFFAERYLVLFATSFTGAFIFIVGIDLLSHSGYIAGLKSILDQNPLHRVKYTIDRKVYAMMAVIIVLFLISIGWQFFYNRGRDFGVNVEPAKKGGDGGEAAGSGGGDAGSGGGSKGDGGGGGSEGGNGGGGGGSE</sequence>
<dbReference type="PANTHER" id="PTHR39469">
    <property type="entry name" value="CHROMOSOME 1, WHOLE GENOME SHOTGUN SEQUENCE"/>
    <property type="match status" value="1"/>
</dbReference>
<evidence type="ECO:0000256" key="6">
    <source>
        <dbReference type="SAM" id="Phobius"/>
    </source>
</evidence>
<feature type="transmembrane region" description="Helical" evidence="6">
    <location>
        <begin position="270"/>
        <end position="296"/>
    </location>
</feature>
<feature type="domain" description="TM7S3/TM198-like" evidence="7">
    <location>
        <begin position="139"/>
        <end position="336"/>
    </location>
</feature>
<feature type="compositionally biased region" description="Low complexity" evidence="5">
    <location>
        <begin position="49"/>
        <end position="61"/>
    </location>
</feature>
<feature type="transmembrane region" description="Helical" evidence="6">
    <location>
        <begin position="6"/>
        <end position="24"/>
    </location>
</feature>
<feature type="transmembrane region" description="Helical" evidence="6">
    <location>
        <begin position="160"/>
        <end position="178"/>
    </location>
</feature>
<keyword evidence="2 6" id="KW-0812">Transmembrane</keyword>
<feature type="compositionally biased region" description="Gly residues" evidence="5">
    <location>
        <begin position="357"/>
        <end position="395"/>
    </location>
</feature>
<dbReference type="EMBL" id="JAIXMP010000009">
    <property type="protein sequence ID" value="KAI9267973.1"/>
    <property type="molecule type" value="Genomic_DNA"/>
</dbReference>
<proteinExistence type="predicted"/>
<feature type="compositionally biased region" description="Gly residues" evidence="5">
    <location>
        <begin position="86"/>
        <end position="98"/>
    </location>
</feature>
<keyword evidence="9" id="KW-1185">Reference proteome</keyword>
<feature type="transmembrane region" description="Helical" evidence="6">
    <location>
        <begin position="190"/>
        <end position="208"/>
    </location>
</feature>
<feature type="region of interest" description="Disordered" evidence="5">
    <location>
        <begin position="353"/>
        <end position="395"/>
    </location>
</feature>
<evidence type="ECO:0000256" key="3">
    <source>
        <dbReference type="ARBA" id="ARBA00022989"/>
    </source>
</evidence>
<dbReference type="AlphaFoldDB" id="A0AAD5KDB2"/>
<dbReference type="Pfam" id="PF13886">
    <property type="entry name" value="TM7S3_TM198"/>
    <property type="match status" value="1"/>
</dbReference>
<feature type="transmembrane region" description="Helical" evidence="6">
    <location>
        <begin position="214"/>
        <end position="232"/>
    </location>
</feature>
<comment type="subcellular location">
    <subcellularLocation>
        <location evidence="1">Membrane</location>
        <topology evidence="1">Multi-pass membrane protein</topology>
    </subcellularLocation>
</comment>
<accession>A0AAD5KDB2</accession>
<feature type="compositionally biased region" description="Low complexity" evidence="5">
    <location>
        <begin position="102"/>
        <end position="116"/>
    </location>
</feature>
<organism evidence="8 9">
    <name type="scientific">Phascolomyces articulosus</name>
    <dbReference type="NCBI Taxonomy" id="60185"/>
    <lineage>
        <taxon>Eukaryota</taxon>
        <taxon>Fungi</taxon>
        <taxon>Fungi incertae sedis</taxon>
        <taxon>Mucoromycota</taxon>
        <taxon>Mucoromycotina</taxon>
        <taxon>Mucoromycetes</taxon>
        <taxon>Mucorales</taxon>
        <taxon>Lichtheimiaceae</taxon>
        <taxon>Phascolomyces</taxon>
    </lineage>
</organism>
<evidence type="ECO:0000259" key="7">
    <source>
        <dbReference type="Pfam" id="PF13886"/>
    </source>
</evidence>
<feature type="region of interest" description="Disordered" evidence="5">
    <location>
        <begin position="45"/>
        <end position="121"/>
    </location>
</feature>
<feature type="transmembrane region" description="Helical" evidence="6">
    <location>
        <begin position="317"/>
        <end position="337"/>
    </location>
</feature>
<dbReference type="InterPro" id="IPR025256">
    <property type="entry name" value="TM7S3/TM198-like_dom"/>
</dbReference>
<evidence type="ECO:0000256" key="4">
    <source>
        <dbReference type="ARBA" id="ARBA00023136"/>
    </source>
</evidence>
<evidence type="ECO:0000256" key="1">
    <source>
        <dbReference type="ARBA" id="ARBA00004141"/>
    </source>
</evidence>
<evidence type="ECO:0000313" key="9">
    <source>
        <dbReference type="Proteomes" id="UP001209540"/>
    </source>
</evidence>
<protein>
    <recommendedName>
        <fullName evidence="7">TM7S3/TM198-like domain-containing protein</fullName>
    </recommendedName>
</protein>
<reference evidence="8" key="1">
    <citation type="journal article" date="2022" name="IScience">
        <title>Evolution of zygomycete secretomes and the origins of terrestrial fungal ecologies.</title>
        <authorList>
            <person name="Chang Y."/>
            <person name="Wang Y."/>
            <person name="Mondo S."/>
            <person name="Ahrendt S."/>
            <person name="Andreopoulos W."/>
            <person name="Barry K."/>
            <person name="Beard J."/>
            <person name="Benny G.L."/>
            <person name="Blankenship S."/>
            <person name="Bonito G."/>
            <person name="Cuomo C."/>
            <person name="Desiro A."/>
            <person name="Gervers K.A."/>
            <person name="Hundley H."/>
            <person name="Kuo A."/>
            <person name="LaButti K."/>
            <person name="Lang B.F."/>
            <person name="Lipzen A."/>
            <person name="O'Donnell K."/>
            <person name="Pangilinan J."/>
            <person name="Reynolds N."/>
            <person name="Sandor L."/>
            <person name="Smith M.E."/>
            <person name="Tsang A."/>
            <person name="Grigoriev I.V."/>
            <person name="Stajich J.E."/>
            <person name="Spatafora J.W."/>
        </authorList>
    </citation>
    <scope>NUCLEOTIDE SEQUENCE</scope>
    <source>
        <strain evidence="8">RSA 2281</strain>
    </source>
</reference>
<dbReference type="GO" id="GO:0016020">
    <property type="term" value="C:membrane"/>
    <property type="evidence" value="ECO:0007669"/>
    <property type="project" value="UniProtKB-SubCell"/>
</dbReference>
<gene>
    <name evidence="8" type="ORF">BDA99DRAFT_504536</name>
</gene>
<keyword evidence="3 6" id="KW-1133">Transmembrane helix</keyword>
<reference evidence="8" key="2">
    <citation type="submission" date="2023-02" db="EMBL/GenBank/DDBJ databases">
        <authorList>
            <consortium name="DOE Joint Genome Institute"/>
            <person name="Mondo S.J."/>
            <person name="Chang Y."/>
            <person name="Wang Y."/>
            <person name="Ahrendt S."/>
            <person name="Andreopoulos W."/>
            <person name="Barry K."/>
            <person name="Beard J."/>
            <person name="Benny G.L."/>
            <person name="Blankenship S."/>
            <person name="Bonito G."/>
            <person name="Cuomo C."/>
            <person name="Desiro A."/>
            <person name="Gervers K.A."/>
            <person name="Hundley H."/>
            <person name="Kuo A."/>
            <person name="LaButti K."/>
            <person name="Lang B.F."/>
            <person name="Lipzen A."/>
            <person name="O'Donnell K."/>
            <person name="Pangilinan J."/>
            <person name="Reynolds N."/>
            <person name="Sandor L."/>
            <person name="Smith M.W."/>
            <person name="Tsang A."/>
            <person name="Grigoriev I.V."/>
            <person name="Stajich J.E."/>
            <person name="Spatafora J.W."/>
        </authorList>
    </citation>
    <scope>NUCLEOTIDE SEQUENCE</scope>
    <source>
        <strain evidence="8">RSA 2281</strain>
    </source>
</reference>
<dbReference type="PANTHER" id="PTHR39469:SF1">
    <property type="entry name" value="DUF4203 DOMAIN-CONTAINING PROTEIN"/>
    <property type="match status" value="1"/>
</dbReference>
<feature type="transmembrane region" description="Helical" evidence="6">
    <location>
        <begin position="135"/>
        <end position="154"/>
    </location>
</feature>
<evidence type="ECO:0000256" key="5">
    <source>
        <dbReference type="SAM" id="MobiDB-lite"/>
    </source>
</evidence>
<feature type="compositionally biased region" description="Basic and acidic residues" evidence="5">
    <location>
        <begin position="67"/>
        <end position="83"/>
    </location>
</feature>
<evidence type="ECO:0000313" key="8">
    <source>
        <dbReference type="EMBL" id="KAI9267973.1"/>
    </source>
</evidence>
<evidence type="ECO:0000256" key="2">
    <source>
        <dbReference type="ARBA" id="ARBA00022692"/>
    </source>
</evidence>
<comment type="caution">
    <text evidence="8">The sequence shown here is derived from an EMBL/GenBank/DDBJ whole genome shotgun (WGS) entry which is preliminary data.</text>
</comment>
<keyword evidence="4 6" id="KW-0472">Membrane</keyword>